<dbReference type="GO" id="GO:0005634">
    <property type="term" value="C:nucleus"/>
    <property type="evidence" value="ECO:0007669"/>
    <property type="project" value="UniProtKB-SubCell"/>
</dbReference>
<gene>
    <name evidence="10" type="ORF">B0T18DRAFT_328225</name>
</gene>
<feature type="compositionally biased region" description="Low complexity" evidence="8">
    <location>
        <begin position="152"/>
        <end position="163"/>
    </location>
</feature>
<feature type="compositionally biased region" description="Basic and acidic residues" evidence="8">
    <location>
        <begin position="16"/>
        <end position="28"/>
    </location>
</feature>
<dbReference type="PANTHER" id="PTHR40626:SF30">
    <property type="entry name" value="FINGER DOMAIN PROTEIN, PUTATIVE (AFU_ORTHOLOGUE AFUA_4G13600)-RELATED"/>
    <property type="match status" value="1"/>
</dbReference>
<keyword evidence="4 7" id="KW-0863">Zinc-finger</keyword>
<dbReference type="InterPro" id="IPR036236">
    <property type="entry name" value="Znf_C2H2_sf"/>
</dbReference>
<protein>
    <recommendedName>
        <fullName evidence="9">C2H2-type domain-containing protein</fullName>
    </recommendedName>
</protein>
<feature type="compositionally biased region" description="Polar residues" evidence="8">
    <location>
        <begin position="140"/>
        <end position="151"/>
    </location>
</feature>
<evidence type="ECO:0000256" key="1">
    <source>
        <dbReference type="ARBA" id="ARBA00004123"/>
    </source>
</evidence>
<dbReference type="SUPFAM" id="SSF57667">
    <property type="entry name" value="beta-beta-alpha zinc fingers"/>
    <property type="match status" value="1"/>
</dbReference>
<keyword evidence="6" id="KW-0539">Nucleus</keyword>
<reference evidence="10" key="1">
    <citation type="submission" date="2023-06" db="EMBL/GenBank/DDBJ databases">
        <title>Genome-scale phylogeny and comparative genomics of the fungal order Sordariales.</title>
        <authorList>
            <consortium name="Lawrence Berkeley National Laboratory"/>
            <person name="Hensen N."/>
            <person name="Bonometti L."/>
            <person name="Westerberg I."/>
            <person name="Brannstrom I.O."/>
            <person name="Guillou S."/>
            <person name="Cros-Aarteil S."/>
            <person name="Calhoun S."/>
            <person name="Haridas S."/>
            <person name="Kuo A."/>
            <person name="Mondo S."/>
            <person name="Pangilinan J."/>
            <person name="Riley R."/>
            <person name="LaButti K."/>
            <person name="Andreopoulos B."/>
            <person name="Lipzen A."/>
            <person name="Chen C."/>
            <person name="Yanf M."/>
            <person name="Daum C."/>
            <person name="Ng V."/>
            <person name="Clum A."/>
            <person name="Steindorff A."/>
            <person name="Ohm R."/>
            <person name="Martin F."/>
            <person name="Silar P."/>
            <person name="Natvig D."/>
            <person name="Lalanne C."/>
            <person name="Gautier V."/>
            <person name="Ament-velasquez S.L."/>
            <person name="Kruys A."/>
            <person name="Hutchinson M.I."/>
            <person name="Powell A.J."/>
            <person name="Barry K."/>
            <person name="Miller A.N."/>
            <person name="Grigoriev I.V."/>
            <person name="Debuchy R."/>
            <person name="Gladieux P."/>
            <person name="Thoren M.H."/>
            <person name="Johannesson H."/>
        </authorList>
    </citation>
    <scope>NUCLEOTIDE SEQUENCE</scope>
    <source>
        <strain evidence="10">SMH3187-1</strain>
    </source>
</reference>
<evidence type="ECO:0000256" key="6">
    <source>
        <dbReference type="ARBA" id="ARBA00023242"/>
    </source>
</evidence>
<dbReference type="InterPro" id="IPR013087">
    <property type="entry name" value="Znf_C2H2_type"/>
</dbReference>
<dbReference type="PROSITE" id="PS50157">
    <property type="entry name" value="ZINC_FINGER_C2H2_2"/>
    <property type="match status" value="1"/>
</dbReference>
<evidence type="ECO:0000256" key="7">
    <source>
        <dbReference type="PROSITE-ProRule" id="PRU00042"/>
    </source>
</evidence>
<comment type="subcellular location">
    <subcellularLocation>
        <location evidence="1">Nucleus</location>
    </subcellularLocation>
</comment>
<dbReference type="GO" id="GO:0000978">
    <property type="term" value="F:RNA polymerase II cis-regulatory region sequence-specific DNA binding"/>
    <property type="evidence" value="ECO:0007669"/>
    <property type="project" value="InterPro"/>
</dbReference>
<feature type="compositionally biased region" description="Low complexity" evidence="8">
    <location>
        <begin position="99"/>
        <end position="125"/>
    </location>
</feature>
<dbReference type="EMBL" id="JAUKUD010000005">
    <property type="protein sequence ID" value="KAK0742845.1"/>
    <property type="molecule type" value="Genomic_DNA"/>
</dbReference>
<accession>A0AA40K1X5</accession>
<evidence type="ECO:0000259" key="9">
    <source>
        <dbReference type="PROSITE" id="PS50157"/>
    </source>
</evidence>
<evidence type="ECO:0000256" key="2">
    <source>
        <dbReference type="ARBA" id="ARBA00022723"/>
    </source>
</evidence>
<feature type="compositionally biased region" description="Basic residues" evidence="8">
    <location>
        <begin position="164"/>
        <end position="174"/>
    </location>
</feature>
<feature type="domain" description="C2H2-type" evidence="9">
    <location>
        <begin position="238"/>
        <end position="273"/>
    </location>
</feature>
<proteinExistence type="predicted"/>
<dbReference type="PANTHER" id="PTHR40626">
    <property type="entry name" value="MIP31509P"/>
    <property type="match status" value="1"/>
</dbReference>
<evidence type="ECO:0000256" key="5">
    <source>
        <dbReference type="ARBA" id="ARBA00022833"/>
    </source>
</evidence>
<name>A0AA40K1X5_9PEZI</name>
<feature type="region of interest" description="Disordered" evidence="8">
    <location>
        <begin position="1"/>
        <end position="182"/>
    </location>
</feature>
<evidence type="ECO:0000313" key="10">
    <source>
        <dbReference type="EMBL" id="KAK0742845.1"/>
    </source>
</evidence>
<dbReference type="GO" id="GO:0008270">
    <property type="term" value="F:zinc ion binding"/>
    <property type="evidence" value="ECO:0007669"/>
    <property type="project" value="UniProtKB-KW"/>
</dbReference>
<organism evidence="10 11">
    <name type="scientific">Schizothecium vesticola</name>
    <dbReference type="NCBI Taxonomy" id="314040"/>
    <lineage>
        <taxon>Eukaryota</taxon>
        <taxon>Fungi</taxon>
        <taxon>Dikarya</taxon>
        <taxon>Ascomycota</taxon>
        <taxon>Pezizomycotina</taxon>
        <taxon>Sordariomycetes</taxon>
        <taxon>Sordariomycetidae</taxon>
        <taxon>Sordariales</taxon>
        <taxon>Schizotheciaceae</taxon>
        <taxon>Schizothecium</taxon>
    </lineage>
</organism>
<dbReference type="SMART" id="SM00355">
    <property type="entry name" value="ZnF_C2H2"/>
    <property type="match status" value="2"/>
</dbReference>
<keyword evidence="5" id="KW-0862">Zinc</keyword>
<keyword evidence="11" id="KW-1185">Reference proteome</keyword>
<dbReference type="AlphaFoldDB" id="A0AA40K1X5"/>
<dbReference type="GO" id="GO:0000785">
    <property type="term" value="C:chromatin"/>
    <property type="evidence" value="ECO:0007669"/>
    <property type="project" value="TreeGrafter"/>
</dbReference>
<keyword evidence="3" id="KW-0677">Repeat</keyword>
<keyword evidence="2" id="KW-0479">Metal-binding</keyword>
<dbReference type="InterPro" id="IPR051059">
    <property type="entry name" value="VerF-like"/>
</dbReference>
<dbReference type="Gene3D" id="3.30.160.60">
    <property type="entry name" value="Classic Zinc Finger"/>
    <property type="match status" value="1"/>
</dbReference>
<feature type="compositionally biased region" description="Low complexity" evidence="8">
    <location>
        <begin position="29"/>
        <end position="55"/>
    </location>
</feature>
<sequence length="274" mass="29369">MASLKFIMDVDDDGPADSRHTTKKDKDPGTPATTGPLPPLAESSTSTFASASASSHRPQPGHVSSSPARPVEHKKNISSTAPSPQTNNPRGLLSRDPESTNTNTTAASSTGLSTTLRSLTPSSSTQQASNPRLPARRRSTTSIDSMDQTGYGSAASSSSMGAGLHHHQHHHHNNPMRPMPAHQAATDLPMRLTPITGRVSRAKKGVPVHVCDACRPAKTFTRAEHLRRHQLSHQNPGHACTYPGCDRTFHRPDLLARHQQRQQVFSSHTSPGVG</sequence>
<comment type="caution">
    <text evidence="10">The sequence shown here is derived from an EMBL/GenBank/DDBJ whole genome shotgun (WGS) entry which is preliminary data.</text>
</comment>
<dbReference type="GO" id="GO:0000981">
    <property type="term" value="F:DNA-binding transcription factor activity, RNA polymerase II-specific"/>
    <property type="evidence" value="ECO:0007669"/>
    <property type="project" value="InterPro"/>
</dbReference>
<evidence type="ECO:0000256" key="8">
    <source>
        <dbReference type="SAM" id="MobiDB-lite"/>
    </source>
</evidence>
<evidence type="ECO:0000256" key="4">
    <source>
        <dbReference type="ARBA" id="ARBA00022771"/>
    </source>
</evidence>
<feature type="compositionally biased region" description="Polar residues" evidence="8">
    <location>
        <begin position="77"/>
        <end position="89"/>
    </location>
</feature>
<evidence type="ECO:0000313" key="11">
    <source>
        <dbReference type="Proteomes" id="UP001172155"/>
    </source>
</evidence>
<evidence type="ECO:0000256" key="3">
    <source>
        <dbReference type="ARBA" id="ARBA00022737"/>
    </source>
</evidence>
<dbReference type="Proteomes" id="UP001172155">
    <property type="component" value="Unassembled WGS sequence"/>
</dbReference>